<evidence type="ECO:0000256" key="2">
    <source>
        <dbReference type="SAM" id="Phobius"/>
    </source>
</evidence>
<comment type="caution">
    <text evidence="3">The sequence shown here is derived from an EMBL/GenBank/DDBJ whole genome shotgun (WGS) entry which is preliminary data.</text>
</comment>
<feature type="transmembrane region" description="Helical" evidence="2">
    <location>
        <begin position="49"/>
        <end position="68"/>
    </location>
</feature>
<proteinExistence type="predicted"/>
<reference evidence="4" key="1">
    <citation type="journal article" date="2019" name="Int. J. Syst. Evol. Microbiol.">
        <title>The Global Catalogue of Microorganisms (GCM) 10K type strain sequencing project: providing services to taxonomists for standard genome sequencing and annotation.</title>
        <authorList>
            <consortium name="The Broad Institute Genomics Platform"/>
            <consortium name="The Broad Institute Genome Sequencing Center for Infectious Disease"/>
            <person name="Wu L."/>
            <person name="Ma J."/>
        </authorList>
    </citation>
    <scope>NUCLEOTIDE SEQUENCE [LARGE SCALE GENOMIC DNA]</scope>
    <source>
        <strain evidence="4">KCTC 42248</strain>
    </source>
</reference>
<feature type="region of interest" description="Disordered" evidence="1">
    <location>
        <begin position="76"/>
        <end position="103"/>
    </location>
</feature>
<dbReference type="EMBL" id="JBHUMA010000006">
    <property type="protein sequence ID" value="MFD2599179.1"/>
    <property type="molecule type" value="Genomic_DNA"/>
</dbReference>
<dbReference type="Proteomes" id="UP001597393">
    <property type="component" value="Unassembled WGS sequence"/>
</dbReference>
<evidence type="ECO:0000256" key="1">
    <source>
        <dbReference type="SAM" id="MobiDB-lite"/>
    </source>
</evidence>
<sequence length="449" mass="49611">MKKENKDQDIVERIIQELKEQSDLPYETGAWERFRDTRLQPTAAKPTKVWWIGAAAAACLMCVAIFWWQNNPSTEPSKDLSVASNNEQSVENTDSTTSIESYDGLQPNVADHVEPNDALPMQIFAQRQQQSGNTRDLLSGLDSRFAYLSGISGQLQTNNELFAGNMQFPKANLSIVENDPSDNSSILMSNQQLPSVFSTQDDVALTQRKEVVGESKRFRLRDKFDLGVVVAPSATDQKMNFGGGLMLAYNVTKQLSVRTGATFHQYEVGALRDPMQAASMEVAAAPERPIQADMPTFSNALAMRMPLIPHVNSVSGMVRTIDIPIEAKYSFYKGVYAGVGVSYAAVLDQQRFAHYIENVNANPYANGLPSDEREMRNAVQPVLQTLESANSNVDANGFGGFVNMSLGKEVKIRRGPSLSIEPYVKLPVGNFKRADMNYTNGGVRIITNF</sequence>
<keyword evidence="2" id="KW-0812">Transmembrane</keyword>
<protein>
    <recommendedName>
        <fullName evidence="5">Outer membrane protein beta-barrel domain-containing protein</fullName>
    </recommendedName>
</protein>
<evidence type="ECO:0008006" key="5">
    <source>
        <dbReference type="Google" id="ProtNLM"/>
    </source>
</evidence>
<keyword evidence="2" id="KW-0472">Membrane</keyword>
<accession>A0ABW5NJY5</accession>
<dbReference type="RefSeq" id="WP_380869305.1">
    <property type="nucleotide sequence ID" value="NZ_JBHUMA010000006.1"/>
</dbReference>
<gene>
    <name evidence="3" type="ORF">ACFSQ3_09460</name>
</gene>
<evidence type="ECO:0000313" key="3">
    <source>
        <dbReference type="EMBL" id="MFD2599179.1"/>
    </source>
</evidence>
<evidence type="ECO:0000313" key="4">
    <source>
        <dbReference type="Proteomes" id="UP001597393"/>
    </source>
</evidence>
<keyword evidence="2" id="KW-1133">Transmembrane helix</keyword>
<feature type="compositionally biased region" description="Polar residues" evidence="1">
    <location>
        <begin position="82"/>
        <end position="100"/>
    </location>
</feature>
<name>A0ABW5NJY5_9SPHI</name>
<organism evidence="3 4">
    <name type="scientific">Sphingobacterium corticis</name>
    <dbReference type="NCBI Taxonomy" id="1812823"/>
    <lineage>
        <taxon>Bacteria</taxon>
        <taxon>Pseudomonadati</taxon>
        <taxon>Bacteroidota</taxon>
        <taxon>Sphingobacteriia</taxon>
        <taxon>Sphingobacteriales</taxon>
        <taxon>Sphingobacteriaceae</taxon>
        <taxon>Sphingobacterium</taxon>
    </lineage>
</organism>
<keyword evidence="4" id="KW-1185">Reference proteome</keyword>